<comment type="caution">
    <text evidence="1">The sequence shown here is derived from an EMBL/GenBank/DDBJ whole genome shotgun (WGS) entry which is preliminary data.</text>
</comment>
<keyword evidence="2" id="KW-1185">Reference proteome</keyword>
<evidence type="ECO:0000313" key="2">
    <source>
        <dbReference type="Proteomes" id="UP000266327"/>
    </source>
</evidence>
<protein>
    <submittedName>
        <fullName evidence="1">Uncharacterized protein</fullName>
    </submittedName>
</protein>
<evidence type="ECO:0000313" key="1">
    <source>
        <dbReference type="EMBL" id="RJG00577.1"/>
    </source>
</evidence>
<proteinExistence type="predicted"/>
<dbReference type="Proteomes" id="UP000266327">
    <property type="component" value="Unassembled WGS sequence"/>
</dbReference>
<dbReference type="EMBL" id="QYUQ01000002">
    <property type="protein sequence ID" value="RJG00577.1"/>
    <property type="molecule type" value="Genomic_DNA"/>
</dbReference>
<organism evidence="1 2">
    <name type="scientific">Noviherbaspirillum sedimenti</name>
    <dbReference type="NCBI Taxonomy" id="2320865"/>
    <lineage>
        <taxon>Bacteria</taxon>
        <taxon>Pseudomonadati</taxon>
        <taxon>Pseudomonadota</taxon>
        <taxon>Betaproteobacteria</taxon>
        <taxon>Burkholderiales</taxon>
        <taxon>Oxalobacteraceae</taxon>
        <taxon>Noviherbaspirillum</taxon>
    </lineage>
</organism>
<accession>A0A3A3FWQ2</accession>
<dbReference type="AlphaFoldDB" id="A0A3A3FWQ2"/>
<gene>
    <name evidence="1" type="ORF">D3878_02460</name>
</gene>
<name>A0A3A3FWQ2_9BURK</name>
<sequence length="203" mass="22974">MVQIAYNRLAEALKQLPEEDEPNTHRHLMTCAVHDAWSIIDSADRLRGLVSRSTLLNQIEKAKQKFISNADPIRKLRNTLQHIDTLIPNHAGAEWPVWGFLRWFCWKEFPHTGISCQLLAGGHVTKRPFNIGGPHPECSGENLSDVFLSNKGIEVSLRDIKNCVEALSIEVESLIEKLAAERGLSQTRFADVFISAHVDFRKK</sequence>
<reference evidence="2" key="1">
    <citation type="submission" date="2018-09" db="EMBL/GenBank/DDBJ databases">
        <authorList>
            <person name="Zhu H."/>
        </authorList>
    </citation>
    <scope>NUCLEOTIDE SEQUENCE [LARGE SCALE GENOMIC DNA]</scope>
    <source>
        <strain evidence="2">K1S02-23</strain>
    </source>
</reference>